<dbReference type="AlphaFoldDB" id="A0AAW6D030"/>
<proteinExistence type="predicted"/>
<gene>
    <name evidence="1" type="ORF">PNE09_09935</name>
</gene>
<sequence>MQRFLNNWSVLCTATEAHFGKGRQVWWCGARDYCSFAMGVRVAVFGATIPQSCDIKV</sequence>
<evidence type="ECO:0000313" key="1">
    <source>
        <dbReference type="EMBL" id="MDB8004380.1"/>
    </source>
</evidence>
<dbReference type="Proteomes" id="UP001210809">
    <property type="component" value="Unassembled WGS sequence"/>
</dbReference>
<comment type="caution">
    <text evidence="1">The sequence shown here is derived from an EMBL/GenBank/DDBJ whole genome shotgun (WGS) entry which is preliminary data.</text>
</comment>
<dbReference type="EMBL" id="JAQLXW010000014">
    <property type="protein sequence ID" value="MDB8004380.1"/>
    <property type="molecule type" value="Genomic_DNA"/>
</dbReference>
<evidence type="ECO:0000313" key="2">
    <source>
        <dbReference type="Proteomes" id="UP001210809"/>
    </source>
</evidence>
<accession>A0AAW6D030</accession>
<name>A0AAW6D030_9FIRM</name>
<reference evidence="1" key="1">
    <citation type="submission" date="2023-01" db="EMBL/GenBank/DDBJ databases">
        <title>Human gut microbiome strain richness.</title>
        <authorList>
            <person name="Chen-Liaw A."/>
        </authorList>
    </citation>
    <scope>NUCLEOTIDE SEQUENCE</scope>
    <source>
        <strain evidence="1">1001283st1_G1_1001283B150217_161031</strain>
    </source>
</reference>
<protein>
    <submittedName>
        <fullName evidence="1">Uncharacterized protein</fullName>
    </submittedName>
</protein>
<organism evidence="1 2">
    <name type="scientific">[Eubacterium] siraeum</name>
    <dbReference type="NCBI Taxonomy" id="39492"/>
    <lineage>
        <taxon>Bacteria</taxon>
        <taxon>Bacillati</taxon>
        <taxon>Bacillota</taxon>
        <taxon>Clostridia</taxon>
        <taxon>Eubacteriales</taxon>
        <taxon>Oscillospiraceae</taxon>
        <taxon>Oscillospiraceae incertae sedis</taxon>
    </lineage>
</organism>